<comment type="caution">
    <text evidence="1">The sequence shown here is derived from an EMBL/GenBank/DDBJ whole genome shotgun (WGS) entry which is preliminary data.</text>
</comment>
<name>A0A176W170_MARPO</name>
<evidence type="ECO:0000313" key="1">
    <source>
        <dbReference type="EMBL" id="OAE26818.1"/>
    </source>
</evidence>
<gene>
    <name evidence="1" type="ORF">AXG93_215s1160</name>
</gene>
<reference evidence="1" key="1">
    <citation type="submission" date="2016-03" db="EMBL/GenBank/DDBJ databases">
        <title>Mechanisms controlling the formation of the plant cell surface in tip-growing cells are functionally conserved among land plants.</title>
        <authorList>
            <person name="Honkanen S."/>
            <person name="Jones V.A."/>
            <person name="Morieri G."/>
            <person name="Champion C."/>
            <person name="Hetherington A.J."/>
            <person name="Kelly S."/>
            <person name="Saint-Marcoux D."/>
            <person name="Proust H."/>
            <person name="Prescott H."/>
            <person name="Dolan L."/>
        </authorList>
    </citation>
    <scope>NUCLEOTIDE SEQUENCE [LARGE SCALE GENOMIC DNA]</scope>
    <source>
        <tissue evidence="1">Whole gametophyte</tissue>
    </source>
</reference>
<keyword evidence="2" id="KW-1185">Reference proteome</keyword>
<protein>
    <submittedName>
        <fullName evidence="1">Uncharacterized protein</fullName>
    </submittedName>
</protein>
<sequence length="150" mass="15976">MSRRPFRMSDTGILLMRSVREPPQCGDLRTSFTGPTTSFILDCFPPTSPKETRVRSTASCTRSSKACDGRLRALRGGGSSSPGRLLACFIAAMALALAARCPFCMQFKLLRQSSLRAAASFDLWPLPIASGDGLGHCSIHCSASSADAVS</sequence>
<organism evidence="1 2">
    <name type="scientific">Marchantia polymorpha subsp. ruderalis</name>
    <dbReference type="NCBI Taxonomy" id="1480154"/>
    <lineage>
        <taxon>Eukaryota</taxon>
        <taxon>Viridiplantae</taxon>
        <taxon>Streptophyta</taxon>
        <taxon>Embryophyta</taxon>
        <taxon>Marchantiophyta</taxon>
        <taxon>Marchantiopsida</taxon>
        <taxon>Marchantiidae</taxon>
        <taxon>Marchantiales</taxon>
        <taxon>Marchantiaceae</taxon>
        <taxon>Marchantia</taxon>
    </lineage>
</organism>
<dbReference type="Proteomes" id="UP000077202">
    <property type="component" value="Unassembled WGS sequence"/>
</dbReference>
<dbReference type="AlphaFoldDB" id="A0A176W170"/>
<proteinExistence type="predicted"/>
<dbReference type="EMBL" id="LVLJ01002098">
    <property type="protein sequence ID" value="OAE26818.1"/>
    <property type="molecule type" value="Genomic_DNA"/>
</dbReference>
<accession>A0A176W170</accession>
<evidence type="ECO:0000313" key="2">
    <source>
        <dbReference type="Proteomes" id="UP000077202"/>
    </source>
</evidence>